<dbReference type="GO" id="GO:0052621">
    <property type="term" value="F:diguanylate cyclase activity"/>
    <property type="evidence" value="ECO:0007669"/>
    <property type="project" value="UniProtKB-EC"/>
</dbReference>
<dbReference type="Proteomes" id="UP000182517">
    <property type="component" value="Chromosome"/>
</dbReference>
<dbReference type="InterPro" id="IPR029787">
    <property type="entry name" value="Nucleotide_cyclase"/>
</dbReference>
<protein>
    <recommendedName>
        <fullName evidence="1">diguanylate cyclase</fullName>
        <ecNumber evidence="1">2.7.7.65</ecNumber>
    </recommendedName>
</protein>
<dbReference type="AlphaFoldDB" id="A0A1L3GMZ8"/>
<feature type="domain" description="PAS" evidence="3">
    <location>
        <begin position="1"/>
        <end position="50"/>
    </location>
</feature>
<dbReference type="CDD" id="cd01949">
    <property type="entry name" value="GGDEF"/>
    <property type="match status" value="1"/>
</dbReference>
<dbReference type="InterPro" id="IPR035965">
    <property type="entry name" value="PAS-like_dom_sf"/>
</dbReference>
<dbReference type="STRING" id="1842532.A7E78_05145"/>
<accession>A0A1L3GMZ8</accession>
<dbReference type="InterPro" id="IPR043128">
    <property type="entry name" value="Rev_trsase/Diguanyl_cyclase"/>
</dbReference>
<keyword evidence="6" id="KW-1185">Reference proteome</keyword>
<dbReference type="RefSeq" id="WP_072283245.1">
    <property type="nucleotide sequence ID" value="NZ_CP015519.1"/>
</dbReference>
<dbReference type="PANTHER" id="PTHR45138">
    <property type="entry name" value="REGULATORY COMPONENTS OF SENSORY TRANSDUCTION SYSTEM"/>
    <property type="match status" value="1"/>
</dbReference>
<gene>
    <name evidence="5" type="ORF">A7E78_05145</name>
</gene>
<evidence type="ECO:0000313" key="6">
    <source>
        <dbReference type="Proteomes" id="UP000182517"/>
    </source>
</evidence>
<name>A0A1L3GMZ8_9BACT</name>
<sequence>MIFNQISDMINMGLVVIDEDLKVHFWNRWMALHSGIEPEKIVGQNLFDFFPNLNDPKFLRNCRSVFAFGNFAFFSQKLHRYLFPFLPAYSDKARFDYMQQSCTMGPIRDEEKNIRYIFLSVNDVTEVVNYEEQLIEMNRKDVLTGIFNRRFFAQKIQEEFVRSRRHNRPLSLIMIDIDHFKLINDRYGHQVGDEALKAFSTRVLKRIRKTDVFARYGGEEFACLLPETSGSSALVLAQDLCRIIAEENWICRDVKLQMTISIGIAERQPDMADSDALLKKADDALYEAKSGRNQAILYD</sequence>
<organism evidence="5 6">
    <name type="scientific">Syntrophotalea acetylenivorans</name>
    <dbReference type="NCBI Taxonomy" id="1842532"/>
    <lineage>
        <taxon>Bacteria</taxon>
        <taxon>Pseudomonadati</taxon>
        <taxon>Thermodesulfobacteriota</taxon>
        <taxon>Desulfuromonadia</taxon>
        <taxon>Desulfuromonadales</taxon>
        <taxon>Syntrophotaleaceae</taxon>
        <taxon>Syntrophotalea</taxon>
    </lineage>
</organism>
<dbReference type="KEGG" id="pef:A7E78_05145"/>
<evidence type="ECO:0000259" key="4">
    <source>
        <dbReference type="PROSITE" id="PS50887"/>
    </source>
</evidence>
<proteinExistence type="predicted"/>
<dbReference type="EC" id="2.7.7.65" evidence="1"/>
<dbReference type="InterPro" id="IPR000014">
    <property type="entry name" value="PAS"/>
</dbReference>
<dbReference type="EMBL" id="CP015519">
    <property type="protein sequence ID" value="APG27281.1"/>
    <property type="molecule type" value="Genomic_DNA"/>
</dbReference>
<dbReference type="GO" id="GO:1902201">
    <property type="term" value="P:negative regulation of bacterial-type flagellum-dependent cell motility"/>
    <property type="evidence" value="ECO:0007669"/>
    <property type="project" value="TreeGrafter"/>
</dbReference>
<dbReference type="SUPFAM" id="SSF55785">
    <property type="entry name" value="PYP-like sensor domain (PAS domain)"/>
    <property type="match status" value="1"/>
</dbReference>
<dbReference type="FunFam" id="3.30.70.270:FF:000001">
    <property type="entry name" value="Diguanylate cyclase domain protein"/>
    <property type="match status" value="1"/>
</dbReference>
<dbReference type="InterPro" id="IPR000160">
    <property type="entry name" value="GGDEF_dom"/>
</dbReference>
<dbReference type="SMART" id="SM00267">
    <property type="entry name" value="GGDEF"/>
    <property type="match status" value="1"/>
</dbReference>
<dbReference type="Gene3D" id="3.30.450.20">
    <property type="entry name" value="PAS domain"/>
    <property type="match status" value="1"/>
</dbReference>
<dbReference type="InterPro" id="IPR013656">
    <property type="entry name" value="PAS_4"/>
</dbReference>
<comment type="catalytic activity">
    <reaction evidence="2">
        <text>2 GTP = 3',3'-c-di-GMP + 2 diphosphate</text>
        <dbReference type="Rhea" id="RHEA:24898"/>
        <dbReference type="ChEBI" id="CHEBI:33019"/>
        <dbReference type="ChEBI" id="CHEBI:37565"/>
        <dbReference type="ChEBI" id="CHEBI:58805"/>
        <dbReference type="EC" id="2.7.7.65"/>
    </reaction>
</comment>
<dbReference type="NCBIfam" id="TIGR00254">
    <property type="entry name" value="GGDEF"/>
    <property type="match status" value="1"/>
</dbReference>
<evidence type="ECO:0000256" key="2">
    <source>
        <dbReference type="ARBA" id="ARBA00034247"/>
    </source>
</evidence>
<feature type="domain" description="GGDEF" evidence="4">
    <location>
        <begin position="168"/>
        <end position="299"/>
    </location>
</feature>
<evidence type="ECO:0000259" key="3">
    <source>
        <dbReference type="PROSITE" id="PS50112"/>
    </source>
</evidence>
<dbReference type="OrthoDB" id="9812034at2"/>
<reference evidence="5 6" key="1">
    <citation type="journal article" date="2017" name="Genome Announc.">
        <title>Complete Genome Sequences of Two Acetylene-Fermenting Pelobacter acetylenicus Strains.</title>
        <authorList>
            <person name="Sutton J.M."/>
            <person name="Baesman S.M."/>
            <person name="Fierst J.L."/>
            <person name="Poret-Peterson A.T."/>
            <person name="Oremland R.S."/>
            <person name="Dunlap D.S."/>
            <person name="Akob D.M."/>
        </authorList>
    </citation>
    <scope>NUCLEOTIDE SEQUENCE [LARGE SCALE GENOMIC DNA]</scope>
    <source>
        <strain evidence="5 6">SFB93</strain>
    </source>
</reference>
<dbReference type="PROSITE" id="PS50887">
    <property type="entry name" value="GGDEF"/>
    <property type="match status" value="1"/>
</dbReference>
<dbReference type="PANTHER" id="PTHR45138:SF9">
    <property type="entry name" value="DIGUANYLATE CYCLASE DGCM-RELATED"/>
    <property type="match status" value="1"/>
</dbReference>
<dbReference type="InterPro" id="IPR050469">
    <property type="entry name" value="Diguanylate_Cyclase"/>
</dbReference>
<dbReference type="GO" id="GO:0043709">
    <property type="term" value="P:cell adhesion involved in single-species biofilm formation"/>
    <property type="evidence" value="ECO:0007669"/>
    <property type="project" value="TreeGrafter"/>
</dbReference>
<evidence type="ECO:0000256" key="1">
    <source>
        <dbReference type="ARBA" id="ARBA00012528"/>
    </source>
</evidence>
<dbReference type="PROSITE" id="PS50112">
    <property type="entry name" value="PAS"/>
    <property type="match status" value="1"/>
</dbReference>
<dbReference type="Pfam" id="PF08448">
    <property type="entry name" value="PAS_4"/>
    <property type="match status" value="1"/>
</dbReference>
<dbReference type="Pfam" id="PF00990">
    <property type="entry name" value="GGDEF"/>
    <property type="match status" value="1"/>
</dbReference>
<dbReference type="CDD" id="cd00130">
    <property type="entry name" value="PAS"/>
    <property type="match status" value="1"/>
</dbReference>
<dbReference type="SUPFAM" id="SSF55073">
    <property type="entry name" value="Nucleotide cyclase"/>
    <property type="match status" value="1"/>
</dbReference>
<dbReference type="Gene3D" id="3.30.70.270">
    <property type="match status" value="1"/>
</dbReference>
<dbReference type="SMART" id="SM00091">
    <property type="entry name" value="PAS"/>
    <property type="match status" value="1"/>
</dbReference>
<evidence type="ECO:0000313" key="5">
    <source>
        <dbReference type="EMBL" id="APG27281.1"/>
    </source>
</evidence>
<dbReference type="GO" id="GO:0005886">
    <property type="term" value="C:plasma membrane"/>
    <property type="evidence" value="ECO:0007669"/>
    <property type="project" value="TreeGrafter"/>
</dbReference>